<dbReference type="OrthoDB" id="4167046at2"/>
<evidence type="ECO:0000256" key="4">
    <source>
        <dbReference type="ARBA" id="ARBA00022692"/>
    </source>
</evidence>
<comment type="subcellular location">
    <subcellularLocation>
        <location evidence="1">Cell membrane</location>
        <topology evidence="1">Multi-pass membrane protein</topology>
    </subcellularLocation>
</comment>
<feature type="transmembrane region" description="Helical" evidence="7">
    <location>
        <begin position="295"/>
        <end position="313"/>
    </location>
</feature>
<evidence type="ECO:0000313" key="10">
    <source>
        <dbReference type="Proteomes" id="UP000214666"/>
    </source>
</evidence>
<keyword evidence="10" id="KW-1185">Reference proteome</keyword>
<keyword evidence="5 7" id="KW-1133">Transmembrane helix</keyword>
<keyword evidence="4 7" id="KW-0812">Transmembrane</keyword>
<feature type="transmembrane region" description="Helical" evidence="7">
    <location>
        <begin position="21"/>
        <end position="43"/>
    </location>
</feature>
<dbReference type="PANTHER" id="PTHR42920:SF14">
    <property type="entry name" value="TRANSPORTER, DRUG_METABOLITE EXPORTER FAMILY"/>
    <property type="match status" value="1"/>
</dbReference>
<evidence type="ECO:0000313" key="9">
    <source>
        <dbReference type="EMBL" id="ASR45467.1"/>
    </source>
</evidence>
<dbReference type="Pfam" id="PF00892">
    <property type="entry name" value="EamA"/>
    <property type="match status" value="2"/>
</dbReference>
<feature type="transmembrane region" description="Helical" evidence="7">
    <location>
        <begin position="172"/>
        <end position="191"/>
    </location>
</feature>
<keyword evidence="6 7" id="KW-0472">Membrane</keyword>
<dbReference type="Proteomes" id="UP000214666">
    <property type="component" value="Chromosome"/>
</dbReference>
<dbReference type="PANTHER" id="PTHR42920">
    <property type="entry name" value="OS03G0707200 PROTEIN-RELATED"/>
    <property type="match status" value="1"/>
</dbReference>
<feature type="domain" description="EamA" evidence="8">
    <location>
        <begin position="20"/>
        <end position="157"/>
    </location>
</feature>
<evidence type="ECO:0000256" key="1">
    <source>
        <dbReference type="ARBA" id="ARBA00004651"/>
    </source>
</evidence>
<evidence type="ECO:0000256" key="3">
    <source>
        <dbReference type="ARBA" id="ARBA00022475"/>
    </source>
</evidence>
<keyword evidence="3" id="KW-1003">Cell membrane</keyword>
<feature type="transmembrane region" description="Helical" evidence="7">
    <location>
        <begin position="141"/>
        <end position="160"/>
    </location>
</feature>
<comment type="similarity">
    <text evidence="2">Belongs to the EamA transporter family.</text>
</comment>
<feature type="transmembrane region" description="Helical" evidence="7">
    <location>
        <begin position="109"/>
        <end position="134"/>
    </location>
</feature>
<dbReference type="InterPro" id="IPR000620">
    <property type="entry name" value="EamA_dom"/>
</dbReference>
<dbReference type="EMBL" id="CP020028">
    <property type="protein sequence ID" value="ASR45467.1"/>
    <property type="molecule type" value="Genomic_DNA"/>
</dbReference>
<feature type="domain" description="EamA" evidence="8">
    <location>
        <begin position="175"/>
        <end position="311"/>
    </location>
</feature>
<reference evidence="9 10" key="1">
    <citation type="submission" date="2017-03" db="EMBL/GenBank/DDBJ databases">
        <title>Complete genome sequence of Paenibacillus Kribbensis producing bioflocculants.</title>
        <authorList>
            <person name="Lee H.-G."/>
            <person name="Oh H.-M."/>
        </authorList>
    </citation>
    <scope>NUCLEOTIDE SEQUENCE [LARGE SCALE GENOMIC DNA]</scope>
    <source>
        <strain evidence="9 10">AM49</strain>
    </source>
</reference>
<evidence type="ECO:0000256" key="6">
    <source>
        <dbReference type="ARBA" id="ARBA00023136"/>
    </source>
</evidence>
<evidence type="ECO:0000256" key="2">
    <source>
        <dbReference type="ARBA" id="ARBA00007362"/>
    </source>
</evidence>
<feature type="transmembrane region" description="Helical" evidence="7">
    <location>
        <begin position="270"/>
        <end position="289"/>
    </location>
</feature>
<evidence type="ECO:0000259" key="8">
    <source>
        <dbReference type="Pfam" id="PF00892"/>
    </source>
</evidence>
<dbReference type="GO" id="GO:0005886">
    <property type="term" value="C:plasma membrane"/>
    <property type="evidence" value="ECO:0007669"/>
    <property type="project" value="UniProtKB-SubCell"/>
</dbReference>
<feature type="transmembrane region" description="Helical" evidence="7">
    <location>
        <begin position="49"/>
        <end position="69"/>
    </location>
</feature>
<dbReference type="STRING" id="172713.GCA_001705305_02828"/>
<sequence length="339" mass="38076">MSAEAGKEELFFTMNKQIMTGSLLCLIASMSWGAMFPVSHIALQQVNPLYFSFLRYFVVALILIVLLWLKEGRAAFRFEGGGKKLLFFGTMGFTIYNMAVFQGQHWMGAAGTIVASIMEVLMPMISIAMIWTLTRKMPPKYTLISMVIALAGAILVITNGKWTFFTLAGQHLLPLLLIFAGVVGWVVYSMGGSHFAGWSTLRYSTLTCLLGTLVSFVVVTVSSAFHWIAVPDWQDVWSVKYEMSFMILLPGLAALLSWNAGIRKLSPLNGILFINFVPITTLVLMYFQGYAISQFELYGTLLVIFALVLNNMVQRNTLRTSSTSSRIRFRLDRRKLFQR</sequence>
<evidence type="ECO:0000256" key="5">
    <source>
        <dbReference type="ARBA" id="ARBA00022989"/>
    </source>
</evidence>
<organism evidence="9 10">
    <name type="scientific">Paenibacillus kribbensis</name>
    <dbReference type="NCBI Taxonomy" id="172713"/>
    <lineage>
        <taxon>Bacteria</taxon>
        <taxon>Bacillati</taxon>
        <taxon>Bacillota</taxon>
        <taxon>Bacilli</taxon>
        <taxon>Bacillales</taxon>
        <taxon>Paenibacillaceae</taxon>
        <taxon>Paenibacillus</taxon>
    </lineage>
</organism>
<dbReference type="KEGG" id="pkb:B4V02_01470"/>
<name>A0A222WGK5_9BACL</name>
<gene>
    <name evidence="9" type="ORF">B4V02_01470</name>
</gene>
<accession>A0A222WGK5</accession>
<feature type="transmembrane region" description="Helical" evidence="7">
    <location>
        <begin position="85"/>
        <end position="103"/>
    </location>
</feature>
<feature type="transmembrane region" description="Helical" evidence="7">
    <location>
        <begin position="241"/>
        <end position="258"/>
    </location>
</feature>
<protein>
    <submittedName>
        <fullName evidence="9">EamA family transporter</fullName>
    </submittedName>
</protein>
<dbReference type="AlphaFoldDB" id="A0A222WGK5"/>
<dbReference type="InterPro" id="IPR051258">
    <property type="entry name" value="Diverse_Substrate_Transporter"/>
</dbReference>
<feature type="transmembrane region" description="Helical" evidence="7">
    <location>
        <begin position="203"/>
        <end position="229"/>
    </location>
</feature>
<evidence type="ECO:0000256" key="7">
    <source>
        <dbReference type="SAM" id="Phobius"/>
    </source>
</evidence>
<proteinExistence type="inferred from homology"/>